<dbReference type="CDD" id="cd00093">
    <property type="entry name" value="HTH_XRE"/>
    <property type="match status" value="1"/>
</dbReference>
<dbReference type="Gene3D" id="1.10.260.40">
    <property type="entry name" value="lambda repressor-like DNA-binding domains"/>
    <property type="match status" value="1"/>
</dbReference>
<keyword evidence="3" id="KW-1185">Reference proteome</keyword>
<feature type="domain" description="HTH cro/C1-type" evidence="1">
    <location>
        <begin position="60"/>
        <end position="113"/>
    </location>
</feature>
<evidence type="ECO:0000259" key="1">
    <source>
        <dbReference type="PROSITE" id="PS50943"/>
    </source>
</evidence>
<dbReference type="Proteomes" id="UP000193083">
    <property type="component" value="Unassembled WGS sequence"/>
</dbReference>
<gene>
    <name evidence="2" type="ORF">SAMN02982922_4422</name>
</gene>
<evidence type="ECO:0000313" key="2">
    <source>
        <dbReference type="EMBL" id="SMH51396.1"/>
    </source>
</evidence>
<protein>
    <recommendedName>
        <fullName evidence="1">HTH cro/C1-type domain-containing protein</fullName>
    </recommendedName>
</protein>
<proteinExistence type="predicted"/>
<dbReference type="OrthoDB" id="7365244at2"/>
<evidence type="ECO:0000313" key="3">
    <source>
        <dbReference type="Proteomes" id="UP000193083"/>
    </source>
</evidence>
<reference evidence="2 3" key="1">
    <citation type="submission" date="2017-04" db="EMBL/GenBank/DDBJ databases">
        <authorList>
            <person name="Afonso C.L."/>
            <person name="Miller P.J."/>
            <person name="Scott M.A."/>
            <person name="Spackman E."/>
            <person name="Goraichik I."/>
            <person name="Dimitrov K.M."/>
            <person name="Suarez D.L."/>
            <person name="Swayne D.E."/>
        </authorList>
    </citation>
    <scope>NUCLEOTIDE SEQUENCE [LARGE SCALE GENOMIC DNA]</scope>
    <source>
        <strain evidence="2 3">B5P</strain>
    </source>
</reference>
<sequence>MGKMHHYTESGLLNVYIDGIVAEVDEEGDEILTIPAVNELHHVIALGIVNHPKGISGDELRFLRSEMGFTQSELALLVHRDKQSIGRWERNEIEIDGTAEALVRRLAVEKLGLPVEAGIDELSRRSVPTAEEQPIRVRKLEGDARPYELMAA</sequence>
<dbReference type="AlphaFoldDB" id="A0A1X7PJ34"/>
<organism evidence="2 3">
    <name type="scientific">Mesorhizobium australicum</name>
    <dbReference type="NCBI Taxonomy" id="536018"/>
    <lineage>
        <taxon>Bacteria</taxon>
        <taxon>Pseudomonadati</taxon>
        <taxon>Pseudomonadota</taxon>
        <taxon>Alphaproteobacteria</taxon>
        <taxon>Hyphomicrobiales</taxon>
        <taxon>Phyllobacteriaceae</taxon>
        <taxon>Mesorhizobium</taxon>
    </lineage>
</organism>
<dbReference type="InterPro" id="IPR001387">
    <property type="entry name" value="Cro/C1-type_HTH"/>
</dbReference>
<dbReference type="SUPFAM" id="SSF47413">
    <property type="entry name" value="lambda repressor-like DNA-binding domains"/>
    <property type="match status" value="1"/>
</dbReference>
<name>A0A1X7PJ34_9HYPH</name>
<dbReference type="EMBL" id="FXBL01000004">
    <property type="protein sequence ID" value="SMH51396.1"/>
    <property type="molecule type" value="Genomic_DNA"/>
</dbReference>
<dbReference type="PROSITE" id="PS50943">
    <property type="entry name" value="HTH_CROC1"/>
    <property type="match status" value="1"/>
</dbReference>
<dbReference type="GO" id="GO:0003677">
    <property type="term" value="F:DNA binding"/>
    <property type="evidence" value="ECO:0007669"/>
    <property type="project" value="InterPro"/>
</dbReference>
<accession>A0A1X7PJ34</accession>
<dbReference type="InterPro" id="IPR010982">
    <property type="entry name" value="Lambda_DNA-bd_dom_sf"/>
</dbReference>